<comment type="similarity">
    <text evidence="10 11">Belongs to the TonB-dependent receptor family.</text>
</comment>
<feature type="domain" description="TonB-dependent receptor plug" evidence="13">
    <location>
        <begin position="124"/>
        <end position="227"/>
    </location>
</feature>
<keyword evidence="5" id="KW-0732">Signal</keyword>
<evidence type="ECO:0000256" key="1">
    <source>
        <dbReference type="ARBA" id="ARBA00004571"/>
    </source>
</evidence>
<dbReference type="Pfam" id="PF07715">
    <property type="entry name" value="Plug"/>
    <property type="match status" value="1"/>
</dbReference>
<dbReference type="PROSITE" id="PS52016">
    <property type="entry name" value="TONB_DEPENDENT_REC_3"/>
    <property type="match status" value="1"/>
</dbReference>
<evidence type="ECO:0000256" key="4">
    <source>
        <dbReference type="ARBA" id="ARBA00022692"/>
    </source>
</evidence>
<dbReference type="SUPFAM" id="SSF49464">
    <property type="entry name" value="Carboxypeptidase regulatory domain-like"/>
    <property type="match status" value="1"/>
</dbReference>
<keyword evidence="15" id="KW-1185">Reference proteome</keyword>
<evidence type="ECO:0000256" key="10">
    <source>
        <dbReference type="PROSITE-ProRule" id="PRU01360"/>
    </source>
</evidence>
<protein>
    <submittedName>
        <fullName evidence="14">TonB-linked outer membrane protein, SusC/RagA family</fullName>
    </submittedName>
</protein>
<dbReference type="Pfam" id="PF00593">
    <property type="entry name" value="TonB_dep_Rec_b-barrel"/>
    <property type="match status" value="1"/>
</dbReference>
<dbReference type="RefSeq" id="WP_090653832.1">
    <property type="nucleotide sequence ID" value="NZ_FOXQ01000001.1"/>
</dbReference>
<dbReference type="EMBL" id="FOXQ01000001">
    <property type="protein sequence ID" value="SFP59750.1"/>
    <property type="molecule type" value="Genomic_DNA"/>
</dbReference>
<dbReference type="Gene3D" id="2.40.170.20">
    <property type="entry name" value="TonB-dependent receptor, beta-barrel domain"/>
    <property type="match status" value="1"/>
</dbReference>
<evidence type="ECO:0000256" key="7">
    <source>
        <dbReference type="ARBA" id="ARBA00023136"/>
    </source>
</evidence>
<dbReference type="InterPro" id="IPR012910">
    <property type="entry name" value="Plug_dom"/>
</dbReference>
<evidence type="ECO:0000256" key="11">
    <source>
        <dbReference type="RuleBase" id="RU003357"/>
    </source>
</evidence>
<dbReference type="Proteomes" id="UP000199031">
    <property type="component" value="Unassembled WGS sequence"/>
</dbReference>
<dbReference type="PANTHER" id="PTHR30069:SF29">
    <property type="entry name" value="HEMOGLOBIN AND HEMOGLOBIN-HAPTOGLOBIN-BINDING PROTEIN 1-RELATED"/>
    <property type="match status" value="1"/>
</dbReference>
<evidence type="ECO:0000313" key="14">
    <source>
        <dbReference type="EMBL" id="SFP59750.1"/>
    </source>
</evidence>
<dbReference type="FunFam" id="2.170.130.10:FF:000003">
    <property type="entry name" value="SusC/RagA family TonB-linked outer membrane protein"/>
    <property type="match status" value="1"/>
</dbReference>
<sequence length="1023" mass="112871">MYLTANRLQAFMPLIVCMAFFTLLQIPLNAQQQNITGKIISAENQSPLPGVTVTVINSSSGTVTKDDGTFTVSAEIGSELSFSLTGYVPKTIKVNGSNLGNISLEGSVNALDSVVVVGYGTQKKVNLTGAVTTVDMTDKEGQPITNVSNALHGAPGLFVNLGNSQPGVDRATIRIRGMGTLNDNDPLVLVDGIEYSMDELNPADIASISVLKDASAAIYGSRAANGVILVTTKTGHGASKVNYSYYNGIQKPTTMPDAIWDPIVYMNLKNQALENIGKVHDYSDEDIAEYEQGMKTDPFTYPASDWFDIALDNGVIQKHDVSVSGSSDKYQYRVSLGYLDRKGIIIGPNDQEKKYSLGVNASMKVSKRLKVGLTLDGYYRHYNEPYYNSFWQYLTRTLPILTDTLADGRYGNSWLRTPGRNNWENPRMISETGFAKKVVSRFLATVSAEYQLPFDITYRAKLGGDKYDGLLENFTPLSQTFNPKTGAAINWNSPSTAPRSRAIDYNDLNIHFYNTFDWDKTFAGSHNLNAMIGSSYDDFDSRSFSSGSYGYLDGTLTAISAGSLPYEGYISGNSTEDVLTSYFGRLNYDFEGKYLLEATFRYDGSSRFASGKRWGFFPAVSAGWRIDKESFFHLEDVFNLLKLRASYGELGNQAVALYSYQNSINLGQDYSFGGALSSGAAATAYSDPNTSWETTTTYNAGLDAALLNNRINFSIDVYKKYTTDILRAVNIPDQIGLSGPSKNVGSMRNTGIELTLGYHNNIGEFNYGFNGNISYNKNKVVDLKGEILYSFNTNLATITQAGYPVNSYFIYDAIGIFQSQEEVDKSPFQTATTTAGDLKYRDINGDNKITSDDRVIISTSTQIPKYTFGFGIDLGYKGFSLNAFFQGVSGLKIYPTANLAFPFNNGANATWEWATDSWTPERTNARLPQVTPSDVDDDNYVSSDFWLQDGSYLRMKNIQLSYALPAQWLRAIKISRVSIYVNAENILTFSKYKGFDPESILNASTIYHYPMLKTVSGGINITF</sequence>
<dbReference type="GO" id="GO:0044718">
    <property type="term" value="P:siderophore transmembrane transport"/>
    <property type="evidence" value="ECO:0007669"/>
    <property type="project" value="TreeGrafter"/>
</dbReference>
<dbReference type="Gene3D" id="2.170.130.10">
    <property type="entry name" value="TonB-dependent receptor, plug domain"/>
    <property type="match status" value="1"/>
</dbReference>
<dbReference type="AlphaFoldDB" id="A0A1I5RMY2"/>
<keyword evidence="7 10" id="KW-0472">Membrane</keyword>
<proteinExistence type="inferred from homology"/>
<dbReference type="OrthoDB" id="899266at2"/>
<dbReference type="InterPro" id="IPR039426">
    <property type="entry name" value="TonB-dep_rcpt-like"/>
</dbReference>
<gene>
    <name evidence="14" type="ORF">SAMN05444277_101326</name>
</gene>
<name>A0A1I5RMY2_9BACT</name>
<organism evidence="14 15">
    <name type="scientific">Parafilimonas terrae</name>
    <dbReference type="NCBI Taxonomy" id="1465490"/>
    <lineage>
        <taxon>Bacteria</taxon>
        <taxon>Pseudomonadati</taxon>
        <taxon>Bacteroidota</taxon>
        <taxon>Chitinophagia</taxon>
        <taxon>Chitinophagales</taxon>
        <taxon>Chitinophagaceae</taxon>
        <taxon>Parafilimonas</taxon>
    </lineage>
</organism>
<comment type="subcellular location">
    <subcellularLocation>
        <location evidence="1 10">Cell outer membrane</location>
        <topology evidence="1 10">Multi-pass membrane protein</topology>
    </subcellularLocation>
</comment>
<evidence type="ECO:0000313" key="15">
    <source>
        <dbReference type="Proteomes" id="UP000199031"/>
    </source>
</evidence>
<evidence type="ECO:0000256" key="5">
    <source>
        <dbReference type="ARBA" id="ARBA00022729"/>
    </source>
</evidence>
<dbReference type="InterPro" id="IPR036942">
    <property type="entry name" value="Beta-barrel_TonB_sf"/>
</dbReference>
<evidence type="ECO:0000256" key="9">
    <source>
        <dbReference type="ARBA" id="ARBA00023237"/>
    </source>
</evidence>
<dbReference type="InterPro" id="IPR023996">
    <property type="entry name" value="TonB-dep_OMP_SusC/RagA"/>
</dbReference>
<keyword evidence="4 10" id="KW-0812">Transmembrane</keyword>
<reference evidence="14 15" key="1">
    <citation type="submission" date="2016-10" db="EMBL/GenBank/DDBJ databases">
        <authorList>
            <person name="de Groot N.N."/>
        </authorList>
    </citation>
    <scope>NUCLEOTIDE SEQUENCE [LARGE SCALE GENOMIC DNA]</scope>
    <source>
        <strain evidence="14 15">DSM 28286</strain>
    </source>
</reference>
<accession>A0A1I5RMY2</accession>
<dbReference type="Gene3D" id="2.60.40.1120">
    <property type="entry name" value="Carboxypeptidase-like, regulatory domain"/>
    <property type="match status" value="1"/>
</dbReference>
<dbReference type="PANTHER" id="PTHR30069">
    <property type="entry name" value="TONB-DEPENDENT OUTER MEMBRANE RECEPTOR"/>
    <property type="match status" value="1"/>
</dbReference>
<dbReference type="InterPro" id="IPR023997">
    <property type="entry name" value="TonB-dep_OMP_SusC/RagA_CS"/>
</dbReference>
<dbReference type="InterPro" id="IPR000531">
    <property type="entry name" value="Beta-barrel_TonB"/>
</dbReference>
<evidence type="ECO:0000256" key="6">
    <source>
        <dbReference type="ARBA" id="ARBA00023077"/>
    </source>
</evidence>
<evidence type="ECO:0000256" key="8">
    <source>
        <dbReference type="ARBA" id="ARBA00023170"/>
    </source>
</evidence>
<evidence type="ECO:0000256" key="3">
    <source>
        <dbReference type="ARBA" id="ARBA00022452"/>
    </source>
</evidence>
<dbReference type="NCBIfam" id="TIGR04057">
    <property type="entry name" value="SusC_RagA_signa"/>
    <property type="match status" value="1"/>
</dbReference>
<keyword evidence="9 10" id="KW-0998">Cell outer membrane</keyword>
<keyword evidence="2 10" id="KW-0813">Transport</keyword>
<dbReference type="GO" id="GO:0015344">
    <property type="term" value="F:siderophore uptake transmembrane transporter activity"/>
    <property type="evidence" value="ECO:0007669"/>
    <property type="project" value="TreeGrafter"/>
</dbReference>
<dbReference type="STRING" id="1465490.SAMN05444277_101326"/>
<evidence type="ECO:0000259" key="13">
    <source>
        <dbReference type="Pfam" id="PF07715"/>
    </source>
</evidence>
<keyword evidence="6 11" id="KW-0798">TonB box</keyword>
<feature type="domain" description="TonB-dependent receptor-like beta-barrel" evidence="12">
    <location>
        <begin position="383"/>
        <end position="986"/>
    </location>
</feature>
<dbReference type="NCBIfam" id="TIGR04056">
    <property type="entry name" value="OMP_RagA_SusC"/>
    <property type="match status" value="1"/>
</dbReference>
<keyword evidence="8" id="KW-0675">Receptor</keyword>
<dbReference type="InterPro" id="IPR037066">
    <property type="entry name" value="Plug_dom_sf"/>
</dbReference>
<evidence type="ECO:0000256" key="2">
    <source>
        <dbReference type="ARBA" id="ARBA00022448"/>
    </source>
</evidence>
<dbReference type="GO" id="GO:0009279">
    <property type="term" value="C:cell outer membrane"/>
    <property type="evidence" value="ECO:0007669"/>
    <property type="project" value="UniProtKB-SubCell"/>
</dbReference>
<dbReference type="Pfam" id="PF13715">
    <property type="entry name" value="CarbopepD_reg_2"/>
    <property type="match status" value="1"/>
</dbReference>
<evidence type="ECO:0000259" key="12">
    <source>
        <dbReference type="Pfam" id="PF00593"/>
    </source>
</evidence>
<dbReference type="SUPFAM" id="SSF56935">
    <property type="entry name" value="Porins"/>
    <property type="match status" value="1"/>
</dbReference>
<dbReference type="InterPro" id="IPR008969">
    <property type="entry name" value="CarboxyPept-like_regulatory"/>
</dbReference>
<keyword evidence="3 10" id="KW-1134">Transmembrane beta strand</keyword>